<name>A0A090CZQ7_9BACT</name>
<evidence type="ECO:0000313" key="1">
    <source>
        <dbReference type="EMBL" id="CDR32955.1"/>
    </source>
</evidence>
<dbReference type="RefSeq" id="WP_041016466.1">
    <property type="nucleotide sequence ID" value="NZ_CCEJ010000001.1"/>
</dbReference>
<reference evidence="1" key="1">
    <citation type="submission" date="2013-12" db="EMBL/GenBank/DDBJ databases">
        <authorList>
            <person name="Linke B."/>
        </authorList>
    </citation>
    <scope>NUCLEOTIDE SEQUENCE [LARGE SCALE GENOMIC DNA]</scope>
    <source>
        <strain evidence="1">CRIB-18</strain>
    </source>
</reference>
<evidence type="ECO:0000313" key="2">
    <source>
        <dbReference type="Proteomes" id="UP000031552"/>
    </source>
</evidence>
<comment type="caution">
    <text evidence="1">The sequence shown here is derived from an EMBL/GenBank/DDBJ whole genome shotgun (WGS) entry which is preliminary data.</text>
</comment>
<organism evidence="1 2">
    <name type="scientific">Candidatus Criblamydia sequanensis CRIB-18</name>
    <dbReference type="NCBI Taxonomy" id="1437425"/>
    <lineage>
        <taxon>Bacteria</taxon>
        <taxon>Pseudomonadati</taxon>
        <taxon>Chlamydiota</taxon>
        <taxon>Chlamydiia</taxon>
        <taxon>Parachlamydiales</taxon>
        <taxon>Candidatus Criblamydiaceae</taxon>
        <taxon>Candidatus Criblamydia</taxon>
    </lineage>
</organism>
<dbReference type="STRING" id="1437425.CSEC_0111"/>
<dbReference type="Proteomes" id="UP000031552">
    <property type="component" value="Unassembled WGS sequence"/>
</dbReference>
<accession>A0A090CZQ7</accession>
<sequence length="255" mass="29567">MEEQDPLSEEKAVLTESDIIAELMKTYSENELSETQVKEGVAFLKPLISDAIKNMTEEDIPTKENLEKWIDNTIEKVAETREMSDEEKNNIRKHLSQIFIDGQSLAKALEMEPDFLEWIYGEASRQYYSGRYEEAYGTYRILDMLIPNSPKIIFNAGACLQMMKHTQDAVAWYLRAAYLDKLNPLPYYHLVDCFLKLGDYPAAYGSMHGLLKRTKDIPKYQALERKIKLMWDANKERLLAYIEDLNKKNKKEGGS</sequence>
<dbReference type="EMBL" id="CCEJ010000001">
    <property type="protein sequence ID" value="CDR32955.1"/>
    <property type="molecule type" value="Genomic_DNA"/>
</dbReference>
<dbReference type="AlphaFoldDB" id="A0A090CZQ7"/>
<keyword evidence="2" id="KW-1185">Reference proteome</keyword>
<protein>
    <submittedName>
        <fullName evidence="1">Type III secretion chaperone SycD/LcrH</fullName>
    </submittedName>
</protein>
<dbReference type="OrthoDB" id="19049at2"/>
<dbReference type="InterPro" id="IPR005415">
    <property type="entry name" value="T3SS_Ca_resp_chp_LcrH/SycD"/>
</dbReference>
<gene>
    <name evidence="1" type="primary">sycd1</name>
    <name evidence="1" type="ORF">CSEC_0111</name>
</gene>
<dbReference type="SUPFAM" id="SSF48452">
    <property type="entry name" value="TPR-like"/>
    <property type="match status" value="1"/>
</dbReference>
<dbReference type="InterPro" id="IPR011990">
    <property type="entry name" value="TPR-like_helical_dom_sf"/>
</dbReference>
<dbReference type="PRINTS" id="PR01595">
    <property type="entry name" value="SYCDCHAPRONE"/>
</dbReference>
<reference evidence="1" key="2">
    <citation type="submission" date="2014-09" db="EMBL/GenBank/DDBJ databases">
        <title>Criblamydia sequanensis harbors a mega-plasmid encoding arsenite resistance.</title>
        <authorList>
            <person name="Bertelli C."/>
            <person name="Goesmann A."/>
            <person name="Greub G."/>
        </authorList>
    </citation>
    <scope>NUCLEOTIDE SEQUENCE [LARGE SCALE GENOMIC DNA]</scope>
    <source>
        <strain evidence="1">CRIB-18</strain>
    </source>
</reference>
<proteinExistence type="predicted"/>
<dbReference type="Gene3D" id="1.25.40.10">
    <property type="entry name" value="Tetratricopeptide repeat domain"/>
    <property type="match status" value="1"/>
</dbReference>
<dbReference type="eggNOG" id="COG0457">
    <property type="taxonomic scope" value="Bacteria"/>
</dbReference>